<dbReference type="SUPFAM" id="SSF143243">
    <property type="entry name" value="Nqo5-like"/>
    <property type="match status" value="1"/>
</dbReference>
<comment type="similarity">
    <text evidence="1">Belongs to the complex I 30 kDa subunit family.</text>
</comment>
<dbReference type="Gene3D" id="3.30.460.80">
    <property type="entry name" value="NADH:ubiquinone oxidoreductase, 30kDa subunit"/>
    <property type="match status" value="1"/>
</dbReference>
<dbReference type="InterPro" id="IPR037232">
    <property type="entry name" value="NADH_quin_OxRdtase_su_C/D-like"/>
</dbReference>
<protein>
    <submittedName>
        <fullName evidence="4">NADH-ubiquinone oxidoreductase chain C</fullName>
        <ecNumber evidence="4">1.6.5.3</ecNumber>
    </submittedName>
</protein>
<reference evidence="4" key="1">
    <citation type="submission" date="2016-10" db="EMBL/GenBank/DDBJ databases">
        <authorList>
            <person name="de Groot N.N."/>
        </authorList>
    </citation>
    <scope>NUCLEOTIDE SEQUENCE</scope>
</reference>
<keyword evidence="4" id="KW-0830">Ubiquinone</keyword>
<sequence>MNEVIKSRFGTEDIEIKREDLSKVVVDRTRVFELINMLVMQYDYVTLNAITCTDWLEDEHFAISYILTTRDRKHTFMVQTQISRENATIDSLVKSFAQAEIMERDLHEMYGIDFPGNSNLIELSLENWVHTPPLRREFDTLEFVNEFLTFRDGRDDNVDTKAEQKRLRALKKAAKAKAAEEEAKKAALEEAKNPTTVEAPKEEAKKVEVEKVEAEKVETKKVETKKAEAPKNETKVPTEEPKAKKEEPKVQKEAPKASEKAEKVEPKVKKVKEKVKKTEVKTKTEEVKDGK</sequence>
<feature type="compositionally biased region" description="Basic and acidic residues" evidence="2">
    <location>
        <begin position="276"/>
        <end position="291"/>
    </location>
</feature>
<organism evidence="4">
    <name type="scientific">hydrothermal vent metagenome</name>
    <dbReference type="NCBI Taxonomy" id="652676"/>
    <lineage>
        <taxon>unclassified sequences</taxon>
        <taxon>metagenomes</taxon>
        <taxon>ecological metagenomes</taxon>
    </lineage>
</organism>
<keyword evidence="4" id="KW-0560">Oxidoreductase</keyword>
<proteinExistence type="inferred from homology"/>
<gene>
    <name evidence="4" type="ORF">MNB_SV-5-844</name>
</gene>
<evidence type="ECO:0000256" key="1">
    <source>
        <dbReference type="ARBA" id="ARBA00007569"/>
    </source>
</evidence>
<dbReference type="Pfam" id="PF00329">
    <property type="entry name" value="Complex1_30kDa"/>
    <property type="match status" value="1"/>
</dbReference>
<feature type="domain" description="NADH:ubiquinone oxidoreductase 30kDa subunit" evidence="3">
    <location>
        <begin position="24"/>
        <end position="141"/>
    </location>
</feature>
<dbReference type="AlphaFoldDB" id="A0A1W1EE09"/>
<dbReference type="PANTHER" id="PTHR10884">
    <property type="entry name" value="NADH DEHYDROGENASE UBIQUINONE IRON-SULFUR PROTEIN 3"/>
    <property type="match status" value="1"/>
</dbReference>
<name>A0A1W1EE09_9ZZZZ</name>
<dbReference type="EMBL" id="FPKX01000043">
    <property type="protein sequence ID" value="SFZ98248.1"/>
    <property type="molecule type" value="Genomic_DNA"/>
</dbReference>
<dbReference type="GO" id="GO:0008137">
    <property type="term" value="F:NADH dehydrogenase (ubiquinone) activity"/>
    <property type="evidence" value="ECO:0007669"/>
    <property type="project" value="InterPro"/>
</dbReference>
<accession>A0A1W1EE09</accession>
<evidence type="ECO:0000259" key="3">
    <source>
        <dbReference type="Pfam" id="PF00329"/>
    </source>
</evidence>
<feature type="region of interest" description="Disordered" evidence="2">
    <location>
        <begin position="185"/>
        <end position="291"/>
    </location>
</feature>
<feature type="compositionally biased region" description="Basic and acidic residues" evidence="2">
    <location>
        <begin position="199"/>
        <end position="268"/>
    </location>
</feature>
<evidence type="ECO:0000256" key="2">
    <source>
        <dbReference type="SAM" id="MobiDB-lite"/>
    </source>
</evidence>
<evidence type="ECO:0000313" key="4">
    <source>
        <dbReference type="EMBL" id="SFZ98248.1"/>
    </source>
</evidence>
<dbReference type="EC" id="1.6.5.3" evidence="4"/>
<dbReference type="InterPro" id="IPR001268">
    <property type="entry name" value="NADH_UbQ_OxRdtase_30kDa_su"/>
</dbReference>
<dbReference type="GO" id="GO:0016491">
    <property type="term" value="F:oxidoreductase activity"/>
    <property type="evidence" value="ECO:0007669"/>
    <property type="project" value="UniProtKB-KW"/>
</dbReference>
<dbReference type="PANTHER" id="PTHR10884:SF14">
    <property type="entry name" value="NADH DEHYDROGENASE [UBIQUINONE] IRON-SULFUR PROTEIN 3, MITOCHONDRIAL"/>
    <property type="match status" value="1"/>
</dbReference>